<evidence type="ECO:0000256" key="1">
    <source>
        <dbReference type="SAM" id="MobiDB-lite"/>
    </source>
</evidence>
<protein>
    <submittedName>
        <fullName evidence="4">After-VIT domain-containing protein</fullName>
    </submittedName>
</protein>
<dbReference type="EMBL" id="JAMXFA010000003">
    <property type="protein sequence ID" value="MCT7976633.1"/>
    <property type="molecule type" value="Genomic_DNA"/>
</dbReference>
<dbReference type="PROSITE" id="PS50234">
    <property type="entry name" value="VWFA"/>
    <property type="match status" value="1"/>
</dbReference>
<accession>A0ABT2N1S9</accession>
<organism evidence="4 5">
    <name type="scientific">Laspinema olomoucense D3b</name>
    <dbReference type="NCBI Taxonomy" id="2953688"/>
    <lineage>
        <taxon>Bacteria</taxon>
        <taxon>Bacillati</taxon>
        <taxon>Cyanobacteriota</taxon>
        <taxon>Cyanophyceae</taxon>
        <taxon>Oscillatoriophycideae</taxon>
        <taxon>Oscillatoriales</taxon>
        <taxon>Laspinemataceae</taxon>
        <taxon>Laspinema</taxon>
        <taxon>Laspinema olomoucense</taxon>
    </lineage>
</organism>
<comment type="caution">
    <text evidence="4">The sequence shown here is derived from an EMBL/GenBank/DDBJ whole genome shotgun (WGS) entry which is preliminary data.</text>
</comment>
<dbReference type="InterPro" id="IPR013694">
    <property type="entry name" value="VIT"/>
</dbReference>
<dbReference type="CDD" id="cd01461">
    <property type="entry name" value="vWA_interalpha_trypsin_inhibitor"/>
    <property type="match status" value="1"/>
</dbReference>
<dbReference type="InterPro" id="IPR036465">
    <property type="entry name" value="vWFA_dom_sf"/>
</dbReference>
<name>A0ABT2N1S9_9CYAN</name>
<feature type="domain" description="VIT" evidence="3">
    <location>
        <begin position="10"/>
        <end position="138"/>
    </location>
</feature>
<feature type="region of interest" description="Disordered" evidence="1">
    <location>
        <begin position="674"/>
        <end position="744"/>
    </location>
</feature>
<dbReference type="SMART" id="SM00327">
    <property type="entry name" value="VWA"/>
    <property type="match status" value="1"/>
</dbReference>
<dbReference type="PANTHER" id="PTHR45737">
    <property type="entry name" value="VON WILLEBRAND FACTOR A DOMAIN-CONTAINING PROTEIN 5A"/>
    <property type="match status" value="1"/>
</dbReference>
<evidence type="ECO:0000313" key="4">
    <source>
        <dbReference type="EMBL" id="MCT7976633.1"/>
    </source>
</evidence>
<dbReference type="NCBIfam" id="NF033769">
    <property type="entry name" value="after_VWA_1"/>
    <property type="match status" value="1"/>
</dbReference>
<evidence type="ECO:0000259" key="2">
    <source>
        <dbReference type="PROSITE" id="PS50234"/>
    </source>
</evidence>
<dbReference type="PANTHER" id="PTHR45737:SF6">
    <property type="entry name" value="VON WILLEBRAND FACTOR A DOMAIN-CONTAINING PROTEIN 5A"/>
    <property type="match status" value="1"/>
</dbReference>
<dbReference type="Pfam" id="PF08487">
    <property type="entry name" value="VIT"/>
    <property type="match status" value="1"/>
</dbReference>
<dbReference type="Pfam" id="PF13768">
    <property type="entry name" value="VWA_3"/>
    <property type="match status" value="1"/>
</dbReference>
<dbReference type="InterPro" id="IPR002035">
    <property type="entry name" value="VWF_A"/>
</dbReference>
<proteinExistence type="predicted"/>
<feature type="domain" description="VWFA" evidence="2">
    <location>
        <begin position="300"/>
        <end position="472"/>
    </location>
</feature>
<dbReference type="Gene3D" id="3.40.50.410">
    <property type="entry name" value="von Willebrand factor, type A domain"/>
    <property type="match status" value="1"/>
</dbReference>
<dbReference type="SMART" id="SM00609">
    <property type="entry name" value="VIT"/>
    <property type="match status" value="1"/>
</dbReference>
<dbReference type="PROSITE" id="PS51468">
    <property type="entry name" value="VIT"/>
    <property type="match status" value="1"/>
</dbReference>
<gene>
    <name evidence="4" type="ORF">NG792_02695</name>
</gene>
<evidence type="ECO:0000313" key="5">
    <source>
        <dbReference type="Proteomes" id="UP001525961"/>
    </source>
</evidence>
<evidence type="ECO:0000259" key="3">
    <source>
        <dbReference type="PROSITE" id="PS51468"/>
    </source>
</evidence>
<dbReference type="Proteomes" id="UP001525961">
    <property type="component" value="Unassembled WGS sequence"/>
</dbReference>
<keyword evidence="5" id="KW-1185">Reference proteome</keyword>
<reference evidence="4 5" key="1">
    <citation type="journal article" date="2022" name="Front. Microbiol.">
        <title>High genomic differentiation and limited gene flow indicate recent cryptic speciation within the genus Laspinema (cyanobacteria).</title>
        <authorList>
            <person name="Stanojkovic A."/>
            <person name="Skoupy S."/>
            <person name="Skaloud P."/>
            <person name="Dvorak P."/>
        </authorList>
    </citation>
    <scope>NUCLEOTIDE SEQUENCE [LARGE SCALE GENOMIC DNA]</scope>
    <source>
        <strain evidence="4 5">D3b</strain>
    </source>
</reference>
<dbReference type="SUPFAM" id="SSF53300">
    <property type="entry name" value="vWA-like"/>
    <property type="match status" value="1"/>
</dbReference>
<dbReference type="RefSeq" id="WP_261234429.1">
    <property type="nucleotide sequence ID" value="NZ_JAMXFA010000003.1"/>
</dbReference>
<sequence length="867" mass="95180">MSQMLDRQPAGLYVQTPDSQQIAFPLKHTEVSAKVAGNLSRVEVTQTFENPFTTTLEAVYIFPLPDEAAVDEMLIKIGDRTIKGHIKQREEAQQIYQQAKEQGRTAGLLEQERDNIFTQSLANIQPGEQIDVIIRYSASLQFEGGNYEFVFPMVVGPRYIPGIPIGENAVGSGSAPGPMSQNQDTDLVPDATRLNAPILPAGTRSGHDINMTVEIDAGVNIQAVRSPSHQLHISHEGQQVRVGLVGSDTIPNKDFILRYQVASKTTQSTLLAQSDDKGGHFALYLIPALDYAPEQIVPKDVVFLIDTSGSQMGHPLGQCQELMRRFIQGLNPNDTFSIINFANTTQHLSPVPLPNTPNNQSRAIAYINQLTAGGGTEMLQGIQTVLNFPLTDPGRLRSIVLLTDGYIGNDNQILAEVQRHLKPGNRLYSFGAGSSVNRFLLNRIAEIGRGISRVIRHDEAPDETVERFFRQINNPVLTNIQVTWEGEGESPVVYPAIAPDLFAEQPLVLFGRKADAVAGTLQVSGIPAGGTLYQQRFEVNFERGGNPAVAQLWGRSRIKAVMNQMVRGETKSGVEAVTQTAIAYQLLCQYTAFVAVSDEVRGDHPEASVSVQVPVEMPEEMSYEGIFGSIQHLGSVDAGYAPSPPQLNRAISPKLKMSIRRALYANLLNERGEYQGTEVPEEPRRTHKPQSPPSMPQRSFLDMDKMRSQIQGESSDSGDADISDINDVQFSPESLPEAEDESLSVREFEVRPQLEAPSESVKLTFQAPKPAMPPQRLKLVSVTGLDAEAIALLTEHLQAVQLPPGVSGELVWELRITNGQVKQVILDEEESSGDDPEVAEAIRRSLFTWRAELSLSTTVLLRVRISA</sequence>